<protein>
    <submittedName>
        <fullName evidence="5">Putative aminopeptidase</fullName>
    </submittedName>
</protein>
<evidence type="ECO:0000313" key="6">
    <source>
        <dbReference type="Proteomes" id="UP000035088"/>
    </source>
</evidence>
<dbReference type="PANTHER" id="PTHR46112">
    <property type="entry name" value="AMINOPEPTIDASE"/>
    <property type="match status" value="1"/>
</dbReference>
<dbReference type="SUPFAM" id="SSF55920">
    <property type="entry name" value="Creatinase/aminopeptidase"/>
    <property type="match status" value="1"/>
</dbReference>
<dbReference type="PROSITE" id="PS00491">
    <property type="entry name" value="PROLINE_PEPTIDASE"/>
    <property type="match status" value="1"/>
</dbReference>
<name>G7H5E0_9ACTN</name>
<dbReference type="Pfam" id="PF00557">
    <property type="entry name" value="Peptidase_M24"/>
    <property type="match status" value="1"/>
</dbReference>
<dbReference type="Pfam" id="PF01321">
    <property type="entry name" value="Creatinase_N"/>
    <property type="match status" value="1"/>
</dbReference>
<feature type="domain" description="Creatinase N-terminal" evidence="4">
    <location>
        <begin position="5"/>
        <end position="124"/>
    </location>
</feature>
<dbReference type="InterPro" id="IPR029149">
    <property type="entry name" value="Creatin/AminoP/Spt16_N"/>
</dbReference>
<evidence type="ECO:0000256" key="1">
    <source>
        <dbReference type="ARBA" id="ARBA00022723"/>
    </source>
</evidence>
<evidence type="ECO:0000256" key="2">
    <source>
        <dbReference type="ARBA" id="ARBA00022801"/>
    </source>
</evidence>
<dbReference type="PRINTS" id="PR00599">
    <property type="entry name" value="MAPEPTIDASE"/>
</dbReference>
<keyword evidence="5" id="KW-0031">Aminopeptidase</keyword>
<keyword evidence="6" id="KW-1185">Reference proteome</keyword>
<evidence type="ECO:0000259" key="3">
    <source>
        <dbReference type="Pfam" id="PF00557"/>
    </source>
</evidence>
<dbReference type="InterPro" id="IPR050659">
    <property type="entry name" value="Peptidase_M24B"/>
</dbReference>
<proteinExistence type="predicted"/>
<keyword evidence="1" id="KW-0479">Metal-binding</keyword>
<dbReference type="GO" id="GO:0004177">
    <property type="term" value="F:aminopeptidase activity"/>
    <property type="evidence" value="ECO:0007669"/>
    <property type="project" value="UniProtKB-KW"/>
</dbReference>
<feature type="domain" description="Peptidase M24" evidence="3">
    <location>
        <begin position="132"/>
        <end position="335"/>
    </location>
</feature>
<dbReference type="InterPro" id="IPR001714">
    <property type="entry name" value="Pept_M24_MAP"/>
</dbReference>
<dbReference type="PANTHER" id="PTHR46112:SF8">
    <property type="entry name" value="CYTOPLASMIC PEPTIDASE PEPQ-RELATED"/>
    <property type="match status" value="1"/>
</dbReference>
<evidence type="ECO:0000259" key="4">
    <source>
        <dbReference type="Pfam" id="PF01321"/>
    </source>
</evidence>
<dbReference type="EMBL" id="BAEE01000064">
    <property type="protein sequence ID" value="GAB11065.1"/>
    <property type="molecule type" value="Genomic_DNA"/>
</dbReference>
<dbReference type="InterPro" id="IPR000587">
    <property type="entry name" value="Creatinase_N"/>
</dbReference>
<evidence type="ECO:0000313" key="5">
    <source>
        <dbReference type="EMBL" id="GAB11065.1"/>
    </source>
</evidence>
<dbReference type="AlphaFoldDB" id="G7H5E0"/>
<dbReference type="Gene3D" id="3.90.230.10">
    <property type="entry name" value="Creatinase/methionine aminopeptidase superfamily"/>
    <property type="match status" value="1"/>
</dbReference>
<gene>
    <name evidence="5" type="ORF">GOARA_064_00670</name>
</gene>
<sequence>MLAVDDGLDAVLVTDLVNVRYLSGFTGSNGAVLVWADPSSDRADLISTDGRYTVQVGEQAGDLSLVTAREVAGELIERAAAAGARRVGIEAGTVTVAQMTDLREAAAEVLAVPTAGLVEGLREVKDEDEIAAIAAACAVADDALAQLIADRLIVPGRTEREVARDLEWAMYARGADAIAFETIVAAGPNSAVPHHRPTTAVLAEGDFVKLDFGAVVRGYHSDMTRTYVLGRARPWQRDVYELVADAAEAGRTAARAGAETAEVDGAARSVIAAAGYEEQFVHGLGHGVGLQIHEAPSVNARATGTLLDGAVVTVEPGVYLPGRGGVRIEDTIVVSDGPCRILTATDRTFTVLD</sequence>
<keyword evidence="2" id="KW-0378">Hydrolase</keyword>
<accession>G7H5E0</accession>
<dbReference type="InterPro" id="IPR001131">
    <property type="entry name" value="Peptidase_M24B_aminopep-P_CS"/>
</dbReference>
<dbReference type="STRING" id="1073574.GOARA_064_00670"/>
<keyword evidence="5" id="KW-0645">Protease</keyword>
<dbReference type="Proteomes" id="UP000035088">
    <property type="component" value="Unassembled WGS sequence"/>
</dbReference>
<comment type="caution">
    <text evidence="5">The sequence shown here is derived from an EMBL/GenBank/DDBJ whole genome shotgun (WGS) entry which is preliminary data.</text>
</comment>
<dbReference type="InterPro" id="IPR036005">
    <property type="entry name" value="Creatinase/aminopeptidase-like"/>
</dbReference>
<dbReference type="InterPro" id="IPR000994">
    <property type="entry name" value="Pept_M24"/>
</dbReference>
<dbReference type="OrthoDB" id="9806388at2"/>
<reference evidence="5 6" key="1">
    <citation type="submission" date="2011-11" db="EMBL/GenBank/DDBJ databases">
        <title>Whole genome shotgun sequence of Gordonia araii NBRC 100433.</title>
        <authorList>
            <person name="Yoshida Y."/>
            <person name="Hosoyama A."/>
            <person name="Tsuchikane K."/>
            <person name="Katsumata H."/>
            <person name="Yamazaki S."/>
            <person name="Fujita N."/>
        </authorList>
    </citation>
    <scope>NUCLEOTIDE SEQUENCE [LARGE SCALE GENOMIC DNA]</scope>
    <source>
        <strain evidence="5 6">NBRC 100433</strain>
    </source>
</reference>
<dbReference type="GO" id="GO:0008235">
    <property type="term" value="F:metalloexopeptidase activity"/>
    <property type="evidence" value="ECO:0007669"/>
    <property type="project" value="UniProtKB-ARBA"/>
</dbReference>
<dbReference type="GO" id="GO:0046872">
    <property type="term" value="F:metal ion binding"/>
    <property type="evidence" value="ECO:0007669"/>
    <property type="project" value="UniProtKB-KW"/>
</dbReference>
<organism evidence="5 6">
    <name type="scientific">Gordonia araii NBRC 100433</name>
    <dbReference type="NCBI Taxonomy" id="1073574"/>
    <lineage>
        <taxon>Bacteria</taxon>
        <taxon>Bacillati</taxon>
        <taxon>Actinomycetota</taxon>
        <taxon>Actinomycetes</taxon>
        <taxon>Mycobacteriales</taxon>
        <taxon>Gordoniaceae</taxon>
        <taxon>Gordonia</taxon>
    </lineage>
</organism>
<dbReference type="Gene3D" id="3.40.350.10">
    <property type="entry name" value="Creatinase/prolidase N-terminal domain"/>
    <property type="match status" value="1"/>
</dbReference>